<evidence type="ECO:0000256" key="5">
    <source>
        <dbReference type="SAM" id="SignalP"/>
    </source>
</evidence>
<comment type="similarity">
    <text evidence="2">Belongs to the bacterial solute-binding protein 5 family.</text>
</comment>
<dbReference type="PANTHER" id="PTHR30290:SF10">
    <property type="entry name" value="PERIPLASMIC OLIGOPEPTIDE-BINDING PROTEIN-RELATED"/>
    <property type="match status" value="1"/>
</dbReference>
<organism evidence="7 8">
    <name type="scientific">Cellulomonas avistercoris</name>
    <dbReference type="NCBI Taxonomy" id="2762242"/>
    <lineage>
        <taxon>Bacteria</taxon>
        <taxon>Bacillati</taxon>
        <taxon>Actinomycetota</taxon>
        <taxon>Actinomycetes</taxon>
        <taxon>Micrococcales</taxon>
        <taxon>Cellulomonadaceae</taxon>
        <taxon>Cellulomonas</taxon>
    </lineage>
</organism>
<keyword evidence="3" id="KW-0813">Transport</keyword>
<dbReference type="PROSITE" id="PS51257">
    <property type="entry name" value="PROKAR_LIPOPROTEIN"/>
    <property type="match status" value="1"/>
</dbReference>
<feature type="signal peptide" evidence="5">
    <location>
        <begin position="1"/>
        <end position="28"/>
    </location>
</feature>
<evidence type="ECO:0000313" key="8">
    <source>
        <dbReference type="Proteomes" id="UP000604241"/>
    </source>
</evidence>
<evidence type="ECO:0000256" key="2">
    <source>
        <dbReference type="ARBA" id="ARBA00005695"/>
    </source>
</evidence>
<dbReference type="Gene3D" id="3.40.190.10">
    <property type="entry name" value="Periplasmic binding protein-like II"/>
    <property type="match status" value="1"/>
</dbReference>
<proteinExistence type="inferred from homology"/>
<dbReference type="PANTHER" id="PTHR30290">
    <property type="entry name" value="PERIPLASMIC BINDING COMPONENT OF ABC TRANSPORTER"/>
    <property type="match status" value="1"/>
</dbReference>
<evidence type="ECO:0000256" key="4">
    <source>
        <dbReference type="ARBA" id="ARBA00022729"/>
    </source>
</evidence>
<dbReference type="PIRSF" id="PIRSF002741">
    <property type="entry name" value="MppA"/>
    <property type="match status" value="1"/>
</dbReference>
<dbReference type="InterPro" id="IPR030678">
    <property type="entry name" value="Peptide/Ni-bd"/>
</dbReference>
<dbReference type="EMBL" id="JACSQV010000002">
    <property type="protein sequence ID" value="MBD7917273.1"/>
    <property type="molecule type" value="Genomic_DNA"/>
</dbReference>
<name>A0ABR8QA23_9CELL</name>
<protein>
    <submittedName>
        <fullName evidence="7">ABC transporter substrate-binding protein</fullName>
    </submittedName>
</protein>
<feature type="domain" description="Solute-binding protein family 5" evidence="6">
    <location>
        <begin position="90"/>
        <end position="442"/>
    </location>
</feature>
<dbReference type="InterPro" id="IPR039424">
    <property type="entry name" value="SBP_5"/>
</dbReference>
<dbReference type="Pfam" id="PF00496">
    <property type="entry name" value="SBP_bac_5"/>
    <property type="match status" value="1"/>
</dbReference>
<dbReference type="CDD" id="cd00995">
    <property type="entry name" value="PBP2_NikA_DppA_OppA_like"/>
    <property type="match status" value="1"/>
</dbReference>
<dbReference type="Gene3D" id="3.90.76.10">
    <property type="entry name" value="Dipeptide-binding Protein, Domain 1"/>
    <property type="match status" value="1"/>
</dbReference>
<dbReference type="Proteomes" id="UP000604241">
    <property type="component" value="Unassembled WGS sequence"/>
</dbReference>
<accession>A0ABR8QA23</accession>
<comment type="caution">
    <text evidence="7">The sequence shown here is derived from an EMBL/GenBank/DDBJ whole genome shotgun (WGS) entry which is preliminary data.</text>
</comment>
<feature type="chain" id="PRO_5046462348" evidence="5">
    <location>
        <begin position="29"/>
        <end position="523"/>
    </location>
</feature>
<dbReference type="InterPro" id="IPR000914">
    <property type="entry name" value="SBP_5_dom"/>
</dbReference>
<evidence type="ECO:0000256" key="3">
    <source>
        <dbReference type="ARBA" id="ARBA00022448"/>
    </source>
</evidence>
<keyword evidence="4 5" id="KW-0732">Signal</keyword>
<evidence type="ECO:0000313" key="7">
    <source>
        <dbReference type="EMBL" id="MBD7917273.1"/>
    </source>
</evidence>
<comment type="subcellular location">
    <subcellularLocation>
        <location evidence="1">Cell envelope</location>
    </subcellularLocation>
</comment>
<dbReference type="Gene3D" id="3.10.105.10">
    <property type="entry name" value="Dipeptide-binding Protein, Domain 3"/>
    <property type="match status" value="1"/>
</dbReference>
<gene>
    <name evidence="7" type="ORF">H9657_03140</name>
</gene>
<evidence type="ECO:0000256" key="1">
    <source>
        <dbReference type="ARBA" id="ARBA00004196"/>
    </source>
</evidence>
<dbReference type="SUPFAM" id="SSF53850">
    <property type="entry name" value="Periplasmic binding protein-like II"/>
    <property type="match status" value="1"/>
</dbReference>
<evidence type="ECO:0000259" key="6">
    <source>
        <dbReference type="Pfam" id="PF00496"/>
    </source>
</evidence>
<keyword evidence="8" id="KW-1185">Reference proteome</keyword>
<reference evidence="7 8" key="1">
    <citation type="submission" date="2020-08" db="EMBL/GenBank/DDBJ databases">
        <title>A Genomic Blueprint of the Chicken Gut Microbiome.</title>
        <authorList>
            <person name="Gilroy R."/>
            <person name="Ravi A."/>
            <person name="Getino M."/>
            <person name="Pursley I."/>
            <person name="Horton D.L."/>
            <person name="Alikhan N.-F."/>
            <person name="Baker D."/>
            <person name="Gharbi K."/>
            <person name="Hall N."/>
            <person name="Watson M."/>
            <person name="Adriaenssens E.M."/>
            <person name="Foster-Nyarko E."/>
            <person name="Jarju S."/>
            <person name="Secka A."/>
            <person name="Antonio M."/>
            <person name="Oren A."/>
            <person name="Chaudhuri R."/>
            <person name="La Ragione R.M."/>
            <person name="Hildebrand F."/>
            <person name="Pallen M.J."/>
        </authorList>
    </citation>
    <scope>NUCLEOTIDE SEQUENCE [LARGE SCALE GENOMIC DNA]</scope>
    <source>
        <strain evidence="7 8">Sa3CUA2</strain>
    </source>
</reference>
<dbReference type="RefSeq" id="WP_225214530.1">
    <property type="nucleotide sequence ID" value="NZ_JACSQV010000002.1"/>
</dbReference>
<sequence length="523" mass="57226">MVNLKRRCVRLSCLAAVAALVVAACAPAQDMTVAPADAAPPDEPEGKVTFLSAENLSGDWDPFDHTILAQDRLQRAAYETLVRVDEDGAFQPGLALTWENVAPTTWRLGLREGVTFHDGSPMTAEDVKASIEYVSSPEVAWSLAFPRPFTAEVVDEHTVDIHTGEPFAPMPGLLATGAAGVVAPSELIEAGTLDEKFVGTGPYRWVSYESEAKGVHLTVNEDYWGETPKIKDYVFRYVGDSQTRLAALRSGQADIIDRVEPHQVADVESDPRLAITRTPTVESKWLAFRAAKAPMDDPLLRQAIAHAINVPQIVDVVLQGSGTVNTSYFSPSHELHSDSPTFPTYDPERARDLLAEAGYPGGEGLRTLDLMVSVGFYPMTKEYGEVIVQNLADVGIDVKLTTLETARYNQGLFDPEMGDLYDHGWFLGSYDANSVMMSLFGNALVTSVNDPEVDAALAAQMAALDGAERQRLVDERLMPALNESMLEFPMFTSELITAYSRNVRDLEVPPTSYHRIEDAFLAK</sequence>